<feature type="compositionally biased region" description="Polar residues" evidence="1">
    <location>
        <begin position="99"/>
        <end position="118"/>
    </location>
</feature>
<evidence type="ECO:0000313" key="3">
    <source>
        <dbReference type="Proteomes" id="UP000620104"/>
    </source>
</evidence>
<comment type="caution">
    <text evidence="2">The sequence shown here is derived from an EMBL/GenBank/DDBJ whole genome shotgun (WGS) entry which is preliminary data.</text>
</comment>
<name>A0A8H3TYZ9_9TREE</name>
<dbReference type="EMBL" id="BLZA01000043">
    <property type="protein sequence ID" value="GHJ89460.1"/>
    <property type="molecule type" value="Genomic_DNA"/>
</dbReference>
<organism evidence="2 3">
    <name type="scientific">Naganishia liquefaciens</name>
    <dbReference type="NCBI Taxonomy" id="104408"/>
    <lineage>
        <taxon>Eukaryota</taxon>
        <taxon>Fungi</taxon>
        <taxon>Dikarya</taxon>
        <taxon>Basidiomycota</taxon>
        <taxon>Agaricomycotina</taxon>
        <taxon>Tremellomycetes</taxon>
        <taxon>Filobasidiales</taxon>
        <taxon>Filobasidiaceae</taxon>
        <taxon>Naganishia</taxon>
    </lineage>
</organism>
<feature type="region of interest" description="Disordered" evidence="1">
    <location>
        <begin position="88"/>
        <end position="147"/>
    </location>
</feature>
<evidence type="ECO:0000256" key="1">
    <source>
        <dbReference type="SAM" id="MobiDB-lite"/>
    </source>
</evidence>
<gene>
    <name evidence="2" type="ORF">NliqN6_5862</name>
</gene>
<accession>A0A8H3TYZ9</accession>
<reference evidence="2" key="1">
    <citation type="submission" date="2020-07" db="EMBL/GenBank/DDBJ databases">
        <title>Draft Genome Sequence of a Deep-Sea Yeast, Naganishia (Cryptococcus) liquefaciens strain N6.</title>
        <authorList>
            <person name="Han Y.W."/>
            <person name="Kajitani R."/>
            <person name="Morimoto H."/>
            <person name="Parhat M."/>
            <person name="Tsubouchi H."/>
            <person name="Bakenova O."/>
            <person name="Ogata M."/>
            <person name="Argunhan B."/>
            <person name="Aoki R."/>
            <person name="Kajiwara S."/>
            <person name="Itoh T."/>
            <person name="Iwasaki H."/>
        </authorList>
    </citation>
    <scope>NUCLEOTIDE SEQUENCE</scope>
    <source>
        <strain evidence="2">N6</strain>
    </source>
</reference>
<dbReference type="AlphaFoldDB" id="A0A8H3TYZ9"/>
<dbReference type="OrthoDB" id="2506317at2759"/>
<evidence type="ECO:0000313" key="2">
    <source>
        <dbReference type="EMBL" id="GHJ89460.1"/>
    </source>
</evidence>
<dbReference type="Proteomes" id="UP000620104">
    <property type="component" value="Unassembled WGS sequence"/>
</dbReference>
<sequence>MSSPSQYQAANIAPLIKSPSLWLPKPVELPMDIHPLPDDISAYFVYPFTLEPHILAQDPPIHEKIRMQRDRYASLLVIKAQESEARRKEQLNRIAPGYNPSTTLLVPSQRATTTQPTDQPEAPGVHQQREGKEAEGPEDAFLSLKIV</sequence>
<protein>
    <submittedName>
        <fullName evidence="2">Uncharacterized protein</fullName>
    </submittedName>
</protein>
<keyword evidence="3" id="KW-1185">Reference proteome</keyword>
<proteinExistence type="predicted"/>